<dbReference type="InterPro" id="IPR007627">
    <property type="entry name" value="RNA_pol_sigma70_r2"/>
</dbReference>
<dbReference type="InterPro" id="IPR039425">
    <property type="entry name" value="RNA_pol_sigma-70-like"/>
</dbReference>
<dbReference type="InterPro" id="IPR013325">
    <property type="entry name" value="RNA_pol_sigma_r2"/>
</dbReference>
<feature type="region of interest" description="Disordered" evidence="5">
    <location>
        <begin position="90"/>
        <end position="110"/>
    </location>
</feature>
<dbReference type="InterPro" id="IPR036388">
    <property type="entry name" value="WH-like_DNA-bd_sf"/>
</dbReference>
<keyword evidence="2" id="KW-0805">Transcription regulation</keyword>
<evidence type="ECO:0000259" key="7">
    <source>
        <dbReference type="Pfam" id="PF08281"/>
    </source>
</evidence>
<dbReference type="PANTHER" id="PTHR43133">
    <property type="entry name" value="RNA POLYMERASE ECF-TYPE SIGMA FACTO"/>
    <property type="match status" value="1"/>
</dbReference>
<dbReference type="InterPro" id="IPR014284">
    <property type="entry name" value="RNA_pol_sigma-70_dom"/>
</dbReference>
<keyword evidence="4" id="KW-0804">Transcription</keyword>
<comment type="caution">
    <text evidence="8">The sequence shown here is derived from an EMBL/GenBank/DDBJ whole genome shotgun (WGS) entry which is preliminary data.</text>
</comment>
<dbReference type="Proteomes" id="UP001319870">
    <property type="component" value="Unassembled WGS sequence"/>
</dbReference>
<evidence type="ECO:0000256" key="1">
    <source>
        <dbReference type="ARBA" id="ARBA00010641"/>
    </source>
</evidence>
<dbReference type="Pfam" id="PF04542">
    <property type="entry name" value="Sigma70_r2"/>
    <property type="match status" value="1"/>
</dbReference>
<feature type="domain" description="RNA polymerase sigma factor 70 region 4 type 2" evidence="7">
    <location>
        <begin position="119"/>
        <end position="170"/>
    </location>
</feature>
<organism evidence="8 9">
    <name type="scientific">Isoptericola luteus</name>
    <dbReference type="NCBI Taxonomy" id="2879484"/>
    <lineage>
        <taxon>Bacteria</taxon>
        <taxon>Bacillati</taxon>
        <taxon>Actinomycetota</taxon>
        <taxon>Actinomycetes</taxon>
        <taxon>Micrococcales</taxon>
        <taxon>Promicromonosporaceae</taxon>
        <taxon>Isoptericola</taxon>
    </lineage>
</organism>
<keyword evidence="3" id="KW-0731">Sigma factor</keyword>
<comment type="similarity">
    <text evidence="1">Belongs to the sigma-70 factor family. ECF subfamily.</text>
</comment>
<dbReference type="Gene3D" id="1.10.10.10">
    <property type="entry name" value="Winged helix-like DNA-binding domain superfamily/Winged helix DNA-binding domain"/>
    <property type="match status" value="1"/>
</dbReference>
<evidence type="ECO:0000256" key="4">
    <source>
        <dbReference type="ARBA" id="ARBA00023163"/>
    </source>
</evidence>
<name>A0ABS7ZBV9_9MICO</name>
<evidence type="ECO:0000256" key="2">
    <source>
        <dbReference type="ARBA" id="ARBA00023015"/>
    </source>
</evidence>
<dbReference type="Gene3D" id="1.10.1740.10">
    <property type="match status" value="1"/>
</dbReference>
<feature type="domain" description="RNA polymerase sigma-70 region 2" evidence="6">
    <location>
        <begin position="25"/>
        <end position="92"/>
    </location>
</feature>
<dbReference type="CDD" id="cd06171">
    <property type="entry name" value="Sigma70_r4"/>
    <property type="match status" value="1"/>
</dbReference>
<dbReference type="InterPro" id="IPR013324">
    <property type="entry name" value="RNA_pol_sigma_r3/r4-like"/>
</dbReference>
<dbReference type="SUPFAM" id="SSF88659">
    <property type="entry name" value="Sigma3 and sigma4 domains of RNA polymerase sigma factors"/>
    <property type="match status" value="1"/>
</dbReference>
<dbReference type="PANTHER" id="PTHR43133:SF25">
    <property type="entry name" value="RNA POLYMERASE SIGMA FACTOR RFAY-RELATED"/>
    <property type="match status" value="1"/>
</dbReference>
<dbReference type="NCBIfam" id="TIGR02937">
    <property type="entry name" value="sigma70-ECF"/>
    <property type="match status" value="1"/>
</dbReference>
<accession>A0ABS7ZBV9</accession>
<sequence length="178" mass="19418">MIDDEVERLAAAAAAGRPAALDALLARVRPDVLRICARFLPCAEDAEEACQDTLLALSRSIESFEGRSAFRTWLYGVAANRSRSTYRRLRRRSELEGSGPPPEHPDPRRTSVVAGTRVDLLDGLARLGADRAEAVALRDVVGLSYGEIAAVLAVPEGTAKSRVHEGRRRLRARMTVTE</sequence>
<evidence type="ECO:0000259" key="6">
    <source>
        <dbReference type="Pfam" id="PF04542"/>
    </source>
</evidence>
<evidence type="ECO:0000256" key="3">
    <source>
        <dbReference type="ARBA" id="ARBA00023082"/>
    </source>
</evidence>
<evidence type="ECO:0000313" key="9">
    <source>
        <dbReference type="Proteomes" id="UP001319870"/>
    </source>
</evidence>
<dbReference type="InterPro" id="IPR013249">
    <property type="entry name" value="RNA_pol_sigma70_r4_t2"/>
</dbReference>
<dbReference type="EMBL" id="JAIXCQ010000002">
    <property type="protein sequence ID" value="MCA5892517.1"/>
    <property type="molecule type" value="Genomic_DNA"/>
</dbReference>
<dbReference type="RefSeq" id="WP_225564290.1">
    <property type="nucleotide sequence ID" value="NZ_JAIXCQ010000002.1"/>
</dbReference>
<proteinExistence type="inferred from homology"/>
<protein>
    <submittedName>
        <fullName evidence="8">RNA polymerase sigma factor</fullName>
    </submittedName>
</protein>
<evidence type="ECO:0000313" key="8">
    <source>
        <dbReference type="EMBL" id="MCA5892517.1"/>
    </source>
</evidence>
<gene>
    <name evidence="8" type="ORF">LEP48_04005</name>
</gene>
<evidence type="ECO:0000256" key="5">
    <source>
        <dbReference type="SAM" id="MobiDB-lite"/>
    </source>
</evidence>
<keyword evidence="9" id="KW-1185">Reference proteome</keyword>
<reference evidence="8 9" key="1">
    <citation type="submission" date="2021-09" db="EMBL/GenBank/DDBJ databases">
        <title>Isoptericola luteus sp. nov., a novel bacterium isolated from Harbin, the capital city of Heilongjiang province.</title>
        <authorList>
            <person name="Li J."/>
        </authorList>
    </citation>
    <scope>NUCLEOTIDE SEQUENCE [LARGE SCALE GENOMIC DNA]</scope>
    <source>
        <strain evidence="8 9">NEAU-Y5</strain>
    </source>
</reference>
<dbReference type="SUPFAM" id="SSF88946">
    <property type="entry name" value="Sigma2 domain of RNA polymerase sigma factors"/>
    <property type="match status" value="1"/>
</dbReference>
<dbReference type="Pfam" id="PF08281">
    <property type="entry name" value="Sigma70_r4_2"/>
    <property type="match status" value="1"/>
</dbReference>